<evidence type="ECO:0000256" key="1">
    <source>
        <dbReference type="SAM" id="MobiDB-lite"/>
    </source>
</evidence>
<dbReference type="PANTHER" id="PTHR46599:SF3">
    <property type="entry name" value="PIGGYBAC TRANSPOSABLE ELEMENT-DERIVED PROTEIN 4"/>
    <property type="match status" value="1"/>
</dbReference>
<feature type="domain" description="PiggyBac transposable element-derived protein" evidence="2">
    <location>
        <begin position="81"/>
        <end position="450"/>
    </location>
</feature>
<dbReference type="GeneTree" id="ENSGT00940000164464"/>
<feature type="region of interest" description="Disordered" evidence="1">
    <location>
        <begin position="17"/>
        <end position="53"/>
    </location>
</feature>
<dbReference type="AlphaFoldDB" id="A0A8D0CVB9"/>
<reference evidence="3" key="2">
    <citation type="submission" date="2025-09" db="UniProtKB">
        <authorList>
            <consortium name="Ensembl"/>
        </authorList>
    </citation>
    <scope>IDENTIFICATION</scope>
</reference>
<dbReference type="Pfam" id="PF13843">
    <property type="entry name" value="DDE_Tnp_1_7"/>
    <property type="match status" value="1"/>
</dbReference>
<keyword evidence="4" id="KW-1185">Reference proteome</keyword>
<feature type="compositionally biased region" description="Basic and acidic residues" evidence="1">
    <location>
        <begin position="30"/>
        <end position="40"/>
    </location>
</feature>
<evidence type="ECO:0000313" key="3">
    <source>
        <dbReference type="Ensembl" id="ENSSLUP00000013941.1"/>
    </source>
</evidence>
<name>A0A8D0CVB9_SANLU</name>
<dbReference type="Proteomes" id="UP000694568">
    <property type="component" value="Unplaced"/>
</dbReference>
<reference evidence="3" key="1">
    <citation type="submission" date="2025-08" db="UniProtKB">
        <authorList>
            <consortium name="Ensembl"/>
        </authorList>
    </citation>
    <scope>IDENTIFICATION</scope>
</reference>
<proteinExistence type="predicted"/>
<evidence type="ECO:0000259" key="2">
    <source>
        <dbReference type="Pfam" id="PF13843"/>
    </source>
</evidence>
<accession>A0A8D0CVB9</accession>
<organism evidence="3 4">
    <name type="scientific">Sander lucioperca</name>
    <name type="common">Pike-perch</name>
    <name type="synonym">Perca lucioperca</name>
    <dbReference type="NCBI Taxonomy" id="283035"/>
    <lineage>
        <taxon>Eukaryota</taxon>
        <taxon>Metazoa</taxon>
        <taxon>Chordata</taxon>
        <taxon>Craniata</taxon>
        <taxon>Vertebrata</taxon>
        <taxon>Euteleostomi</taxon>
        <taxon>Actinopterygii</taxon>
        <taxon>Neopterygii</taxon>
        <taxon>Teleostei</taxon>
        <taxon>Neoteleostei</taxon>
        <taxon>Acanthomorphata</taxon>
        <taxon>Eupercaria</taxon>
        <taxon>Perciformes</taxon>
        <taxon>Percoidei</taxon>
        <taxon>Percidae</taxon>
        <taxon>Luciopercinae</taxon>
        <taxon>Sander</taxon>
    </lineage>
</organism>
<sequence length="564" mass="64109">MASKKFTLSEVMGLLFADPDSEGENPPLGDDDRSISERASRSSGGGENSAGTSGVSVRTFYSAGHGASIRGSGAAIDSRSIDFLSLFLTDDFWSHITMETNRYAHQYLGSHELMPSSRFHEWYDVTVPEMKAFLSLHLSMGLVHKSEIEDYWAEFWPIFTLGFGKVMSRNRFEIILSFFHFANNDEYVERGQPGYDRLFKVRPIIDLIIPRFSAVYGPRKQLSLDEMTIAFKGKSTLKMYNPNKPDKYGYKAFVLSEAKSGYVLQWSLYTGQHGDEVTDLGATHVLVRQLMAQHKGKGHELYMDSYYTSPAVANELANEETGLCGTVSSQRRGMPKALRKTELPLARGDDPVFMRHGKMLACAWHDVKRFHLLSTLHGNSCVRKRIRSKHTDSGFRDINRPVCVDRYSSFMGGVDTADQRMKTYLFPHRSKKWYNRIVNAILSITMVNAHIIYCSMTAGPHKPLKAFVQDIITSLLEGFSKRENKIRGRRSAEGGEMPQRLTERHWLRDTGDRPDCIVCSDRTRPKGRHQTQYRCNQCGVGLCAVPCNERFHTLTNYKQCHLDR</sequence>
<evidence type="ECO:0000313" key="4">
    <source>
        <dbReference type="Proteomes" id="UP000694568"/>
    </source>
</evidence>
<dbReference type="Ensembl" id="ENSSLUT00000014402.1">
    <property type="protein sequence ID" value="ENSSLUP00000013941.1"/>
    <property type="gene ID" value="ENSSLUG00000006551.1"/>
</dbReference>
<protein>
    <recommendedName>
        <fullName evidence="2">PiggyBac transposable element-derived protein domain-containing protein</fullName>
    </recommendedName>
</protein>
<dbReference type="InterPro" id="IPR029526">
    <property type="entry name" value="PGBD"/>
</dbReference>
<dbReference type="PANTHER" id="PTHR46599">
    <property type="entry name" value="PIGGYBAC TRANSPOSABLE ELEMENT-DERIVED PROTEIN 4"/>
    <property type="match status" value="1"/>
</dbReference>